<keyword evidence="6" id="KW-1185">Reference proteome</keyword>
<reference evidence="5" key="1">
    <citation type="submission" date="2023-04" db="EMBL/GenBank/DDBJ databases">
        <title>Phytophthora fragariaefolia NBRC 109709.</title>
        <authorList>
            <person name="Ichikawa N."/>
            <person name="Sato H."/>
            <person name="Tonouchi N."/>
        </authorList>
    </citation>
    <scope>NUCLEOTIDE SEQUENCE</scope>
    <source>
        <strain evidence="5">NBRC 109709</strain>
    </source>
</reference>
<evidence type="ECO:0000313" key="5">
    <source>
        <dbReference type="EMBL" id="GMF55264.1"/>
    </source>
</evidence>
<evidence type="ECO:0000256" key="3">
    <source>
        <dbReference type="SAM" id="MobiDB-lite"/>
    </source>
</evidence>
<protein>
    <submittedName>
        <fullName evidence="5">Unnamed protein product</fullName>
    </submittedName>
</protein>
<name>A0A9W6Y8Y1_9STRA</name>
<keyword evidence="2" id="KW-0479">Metal-binding</keyword>
<dbReference type="Pfam" id="PF13359">
    <property type="entry name" value="DDE_Tnp_4"/>
    <property type="match status" value="1"/>
</dbReference>
<feature type="domain" description="DDE Tnp4" evidence="4">
    <location>
        <begin position="702"/>
        <end position="824"/>
    </location>
</feature>
<feature type="compositionally biased region" description="Basic and acidic residues" evidence="3">
    <location>
        <begin position="261"/>
        <end position="278"/>
    </location>
</feature>
<accession>A0A9W6Y8Y1</accession>
<dbReference type="GO" id="GO:0046872">
    <property type="term" value="F:metal ion binding"/>
    <property type="evidence" value="ECO:0007669"/>
    <property type="project" value="UniProtKB-KW"/>
</dbReference>
<evidence type="ECO:0000256" key="1">
    <source>
        <dbReference type="ARBA" id="ARBA00001968"/>
    </source>
</evidence>
<dbReference type="InterPro" id="IPR027806">
    <property type="entry name" value="HARBI1_dom"/>
</dbReference>
<gene>
    <name evidence="5" type="ORF">Pfra01_002324500</name>
</gene>
<evidence type="ECO:0000256" key="2">
    <source>
        <dbReference type="ARBA" id="ARBA00022723"/>
    </source>
</evidence>
<dbReference type="AlphaFoldDB" id="A0A9W6Y8Y1"/>
<feature type="region of interest" description="Disordered" evidence="3">
    <location>
        <begin position="321"/>
        <end position="380"/>
    </location>
</feature>
<dbReference type="EMBL" id="BSXT01003682">
    <property type="protein sequence ID" value="GMF55264.1"/>
    <property type="molecule type" value="Genomic_DNA"/>
</dbReference>
<sequence length="830" mass="92699">MTISTWLRAVQTEARRQERTLGIHWSNDEAYFEMAYHLEGEALWWYGNIIISITDGTGGNLARLFRDRYGEQRSDLEVVGRLNDRKQMRGEPLVEYAAVLRTIVTDRDISEEWLNDAFLNGMGNPDSATHVRGGEPATLDDAVRMAAGRSVSSEKVIGSCECAAPTVRNWKLRGTTNVTARVRGTTGFALVTLGAETLASSTKGQAGGTVATFKQAHRGRHRPERNTGHDDGMGEFTKWNQNAPLGTRGGGASRYGPHPLKTNEERLANYRRASDLRPVRPNRGRLRSERGEEDVDTGGGLPREMAERDVVAVAAKTRMRAEEKDHFKTGDGATNPPRCTTRGVCEAGDGAYATNDKKEGSEPIPTGNEKRGDKSMGDGTTAMEVAPEGRVSVEVGAVRSVTQNDVQHAVPVRERPPEVGENPKRTDGVMYEWDFEMPKRSCEFHEALALSNAARDEVNEVEKRHDVLVDGFGKLALAEARRIELEAAANVSGENDTREGVVHQLLAAATRLRIIAANDWEVKEDTPLSVSRPRRHYQRRIWKGRAKALQRYENERFQRDQETGVLQNESEVYQSIAEVRRQGRCRARQFSEEEAEAAVVVLPYVEESLRSIKGQRRRQKHYDYHSGSDYEQPVVKVVGPKPNCTKRLQRDVAIQLAVTLEWYGAYGNGNAVAHFVWQQKLIESSAYHEERFGLVKCVVSFVDGTHVILDHKPHINGALHYNRKCRNSFNVPIVCNEGKVIVHAFTGWPGSCCDSTVFSKTPLAQHPEQFFSGDQYRIGDTSYTLSTRLITPYKLQAASKAENAFYKEVILSAHVLNENWIDLIGTAGCR</sequence>
<dbReference type="OrthoDB" id="79099at2759"/>
<dbReference type="Proteomes" id="UP001165121">
    <property type="component" value="Unassembled WGS sequence"/>
</dbReference>
<comment type="cofactor">
    <cofactor evidence="1">
        <name>a divalent metal cation</name>
        <dbReference type="ChEBI" id="CHEBI:60240"/>
    </cofactor>
</comment>
<proteinExistence type="predicted"/>
<comment type="caution">
    <text evidence="5">The sequence shown here is derived from an EMBL/GenBank/DDBJ whole genome shotgun (WGS) entry which is preliminary data.</text>
</comment>
<feature type="region of interest" description="Disordered" evidence="3">
    <location>
        <begin position="213"/>
        <end position="302"/>
    </location>
</feature>
<organism evidence="5 6">
    <name type="scientific">Phytophthora fragariaefolia</name>
    <dbReference type="NCBI Taxonomy" id="1490495"/>
    <lineage>
        <taxon>Eukaryota</taxon>
        <taxon>Sar</taxon>
        <taxon>Stramenopiles</taxon>
        <taxon>Oomycota</taxon>
        <taxon>Peronosporomycetes</taxon>
        <taxon>Peronosporales</taxon>
        <taxon>Peronosporaceae</taxon>
        <taxon>Phytophthora</taxon>
    </lineage>
</organism>
<evidence type="ECO:0000313" key="6">
    <source>
        <dbReference type="Proteomes" id="UP001165121"/>
    </source>
</evidence>
<evidence type="ECO:0000259" key="4">
    <source>
        <dbReference type="Pfam" id="PF13359"/>
    </source>
</evidence>